<evidence type="ECO:0000313" key="6">
    <source>
        <dbReference type="Proteomes" id="UP001175353"/>
    </source>
</evidence>
<dbReference type="PANTHER" id="PTHR28013">
    <property type="entry name" value="PROTEIN DCV1-RELATED"/>
    <property type="match status" value="1"/>
</dbReference>
<sequence>MALYSVAKKTHWLGVFLLFLSAILLLVATISAPVIKDISMLRVTLTNVTEIRNSSVSFGTFGYCVLDVPPIQTDQDWCGSRQIGYEPANIMSIIDHTPFSEMSAGFSDGLTRVMILHPIACALAFIAFCCSLGSGVIGSLIGAMVGLLAWILTLVSVAVDFSIWGTIKKHVNNDGSGSVAKYGPGIWVVLAALVTLFFGLIIVFFTCCAASREKKRANNAVKNEGYPAANDGYNNGYNSGVAAAPRKKKFGLF</sequence>
<keyword evidence="1" id="KW-0472">Membrane</keyword>
<feature type="transmembrane region" description="Helical" evidence="1">
    <location>
        <begin position="187"/>
        <end position="210"/>
    </location>
</feature>
<dbReference type="OrthoDB" id="2354757at2759"/>
<name>A0A4U0U2V2_9PEZI</name>
<organism evidence="4 5">
    <name type="scientific">Friedmanniomyces endolithicus</name>
    <dbReference type="NCBI Taxonomy" id="329885"/>
    <lineage>
        <taxon>Eukaryota</taxon>
        <taxon>Fungi</taxon>
        <taxon>Dikarya</taxon>
        <taxon>Ascomycota</taxon>
        <taxon>Pezizomycotina</taxon>
        <taxon>Dothideomycetes</taxon>
        <taxon>Dothideomycetidae</taxon>
        <taxon>Mycosphaerellales</taxon>
        <taxon>Teratosphaeriaceae</taxon>
        <taxon>Friedmanniomyces</taxon>
    </lineage>
</organism>
<evidence type="ECO:0000313" key="3">
    <source>
        <dbReference type="EMBL" id="KAK0990108.1"/>
    </source>
</evidence>
<dbReference type="EMBL" id="NAJP01000112">
    <property type="protein sequence ID" value="TKA29104.1"/>
    <property type="molecule type" value="Genomic_DNA"/>
</dbReference>
<dbReference type="Proteomes" id="UP001168146">
    <property type="component" value="Unassembled WGS sequence"/>
</dbReference>
<dbReference type="InterPro" id="IPR009571">
    <property type="entry name" value="SUR7/Rim9-like_fungi"/>
</dbReference>
<dbReference type="GO" id="GO:0035838">
    <property type="term" value="C:growing cell tip"/>
    <property type="evidence" value="ECO:0007669"/>
    <property type="project" value="TreeGrafter"/>
</dbReference>
<evidence type="ECO:0000256" key="1">
    <source>
        <dbReference type="SAM" id="Phobius"/>
    </source>
</evidence>
<dbReference type="EMBL" id="JAUJLE010000072">
    <property type="protein sequence ID" value="KAK0990108.1"/>
    <property type="molecule type" value="Genomic_DNA"/>
</dbReference>
<reference evidence="3" key="3">
    <citation type="submission" date="2023-06" db="EMBL/GenBank/DDBJ databases">
        <title>Black Yeasts Isolated from many extreme environments.</title>
        <authorList>
            <person name="Coleine C."/>
            <person name="Stajich J.E."/>
            <person name="Selbmann L."/>
        </authorList>
    </citation>
    <scope>NUCLEOTIDE SEQUENCE</scope>
    <source>
        <strain evidence="3">CCFEE 5200</strain>
    </source>
</reference>
<reference evidence="2" key="2">
    <citation type="submission" date="2021-12" db="EMBL/GenBank/DDBJ databases">
        <title>Black yeast isolated from Biological Soil Crust.</title>
        <authorList>
            <person name="Kurbessoian T."/>
        </authorList>
    </citation>
    <scope>NUCLEOTIDE SEQUENCE</scope>
    <source>
        <strain evidence="2">CCFEE 5208</strain>
    </source>
</reference>
<dbReference type="Proteomes" id="UP001175353">
    <property type="component" value="Unassembled WGS sequence"/>
</dbReference>
<evidence type="ECO:0000313" key="4">
    <source>
        <dbReference type="EMBL" id="TKA29104.1"/>
    </source>
</evidence>
<dbReference type="PANTHER" id="PTHR28013:SF7">
    <property type="entry name" value="PALI-DOMAIN-CONTAINING PROTEIN"/>
    <property type="match status" value="1"/>
</dbReference>
<accession>A0A4U0U2V2</accession>
<dbReference type="EMBL" id="JASUXU010000002">
    <property type="protein sequence ID" value="KAK0327998.1"/>
    <property type="molecule type" value="Genomic_DNA"/>
</dbReference>
<proteinExistence type="predicted"/>
<dbReference type="STRING" id="329885.A0A4U0U2V2"/>
<comment type="caution">
    <text evidence="4">The sequence shown here is derived from an EMBL/GenBank/DDBJ whole genome shotgun (WGS) entry which is preliminary data.</text>
</comment>
<feature type="transmembrane region" description="Helical" evidence="1">
    <location>
        <begin position="147"/>
        <end position="167"/>
    </location>
</feature>
<feature type="transmembrane region" description="Helical" evidence="1">
    <location>
        <begin position="12"/>
        <end position="35"/>
    </location>
</feature>
<dbReference type="InterPro" id="IPR051380">
    <property type="entry name" value="pH-response_reg_palI/RIM9"/>
</dbReference>
<evidence type="ECO:0000313" key="5">
    <source>
        <dbReference type="Proteomes" id="UP000310066"/>
    </source>
</evidence>
<reference evidence="4 5" key="1">
    <citation type="submission" date="2017-03" db="EMBL/GenBank/DDBJ databases">
        <title>Genomes of endolithic fungi from Antarctica.</title>
        <authorList>
            <person name="Coleine C."/>
            <person name="Masonjones S."/>
            <person name="Stajich J.E."/>
        </authorList>
    </citation>
    <scope>NUCLEOTIDE SEQUENCE [LARGE SCALE GENOMIC DNA]</scope>
    <source>
        <strain evidence="4 5">CCFEE 5311</strain>
    </source>
</reference>
<protein>
    <recommendedName>
        <fullName evidence="7">Pali-domain-containing protein</fullName>
    </recommendedName>
</protein>
<evidence type="ECO:0000313" key="2">
    <source>
        <dbReference type="EMBL" id="KAK0327998.1"/>
    </source>
</evidence>
<dbReference type="AlphaFoldDB" id="A0A4U0U2V2"/>
<dbReference type="GO" id="GO:0032153">
    <property type="term" value="C:cell division site"/>
    <property type="evidence" value="ECO:0007669"/>
    <property type="project" value="TreeGrafter"/>
</dbReference>
<keyword evidence="1" id="KW-1133">Transmembrane helix</keyword>
<dbReference type="Proteomes" id="UP000310066">
    <property type="component" value="Unassembled WGS sequence"/>
</dbReference>
<keyword evidence="1" id="KW-0812">Transmembrane</keyword>
<keyword evidence="6" id="KW-1185">Reference proteome</keyword>
<dbReference type="Pfam" id="PF06687">
    <property type="entry name" value="SUR7"/>
    <property type="match status" value="1"/>
</dbReference>
<gene>
    <name evidence="4" type="ORF">B0A54_16214</name>
    <name evidence="2" type="ORF">LTR82_001517</name>
    <name evidence="3" type="ORF">LTR91_009029</name>
</gene>
<dbReference type="GO" id="GO:0005886">
    <property type="term" value="C:plasma membrane"/>
    <property type="evidence" value="ECO:0007669"/>
    <property type="project" value="InterPro"/>
</dbReference>
<evidence type="ECO:0008006" key="7">
    <source>
        <dbReference type="Google" id="ProtNLM"/>
    </source>
</evidence>
<feature type="transmembrane region" description="Helical" evidence="1">
    <location>
        <begin position="115"/>
        <end position="140"/>
    </location>
</feature>